<reference evidence="2" key="1">
    <citation type="submission" date="2021-01" db="EMBL/GenBank/DDBJ databases">
        <authorList>
            <person name="Corre E."/>
            <person name="Pelletier E."/>
            <person name="Niang G."/>
            <person name="Scheremetjew M."/>
            <person name="Finn R."/>
            <person name="Kale V."/>
            <person name="Holt S."/>
            <person name="Cochrane G."/>
            <person name="Meng A."/>
            <person name="Brown T."/>
            <person name="Cohen L."/>
        </authorList>
    </citation>
    <scope>NUCLEOTIDE SEQUENCE</scope>
    <source>
        <strain evidence="2">CCMP281</strain>
    </source>
</reference>
<sequence length="323" mass="32608">MSATYAGLSRVGMAMWRRAAPYCNLAVWSGSVVASASAVGEGAGGGYAVEEDIAAAGATTWEPLLAAAAGCAEGGVHFHAYPDEGFSDPRAAVAAVRVAAEEAGALFRWGTAVESVLVEDGRAAGVRIVDAGGSGCELRADVVALVAGTGLASASLGAVVPMRDSPGVLAHTADLPDGAVRMGPIFVDALSGVHCLQHPNGRCAIGGDLRGSPLGDGGEATPCTDVHTGDAGQGLQRRAANWLPHIGQLALSGTTHTQRVLPEDGFPAVGWSGTSLYVCAAHSGFTLAPVLSALAAAEIVEGVEVELLDEGWRPTRFCMQSPA</sequence>
<proteinExistence type="predicted"/>
<dbReference type="EMBL" id="HBHX01041756">
    <property type="protein sequence ID" value="CAE0122453.1"/>
    <property type="molecule type" value="Transcribed_RNA"/>
</dbReference>
<dbReference type="SUPFAM" id="SSF51905">
    <property type="entry name" value="FAD/NAD(P)-binding domain"/>
    <property type="match status" value="1"/>
</dbReference>
<dbReference type="Gene3D" id="3.30.9.10">
    <property type="entry name" value="D-Amino Acid Oxidase, subunit A, domain 2"/>
    <property type="match status" value="1"/>
</dbReference>
<dbReference type="Pfam" id="PF01266">
    <property type="entry name" value="DAO"/>
    <property type="match status" value="1"/>
</dbReference>
<gene>
    <name evidence="2" type="ORF">HERI1096_LOCUS23154</name>
</gene>
<dbReference type="AlphaFoldDB" id="A0A7S3B1Z3"/>
<dbReference type="InterPro" id="IPR006076">
    <property type="entry name" value="FAD-dep_OxRdtase"/>
</dbReference>
<name>A0A7S3B1Z3_9EUKA</name>
<dbReference type="InterPro" id="IPR036188">
    <property type="entry name" value="FAD/NAD-bd_sf"/>
</dbReference>
<evidence type="ECO:0000259" key="1">
    <source>
        <dbReference type="Pfam" id="PF01266"/>
    </source>
</evidence>
<dbReference type="Gene3D" id="3.50.50.60">
    <property type="entry name" value="FAD/NAD(P)-binding domain"/>
    <property type="match status" value="1"/>
</dbReference>
<protein>
    <recommendedName>
        <fullName evidence="1">FAD dependent oxidoreductase domain-containing protein</fullName>
    </recommendedName>
</protein>
<evidence type="ECO:0000313" key="2">
    <source>
        <dbReference type="EMBL" id="CAE0122453.1"/>
    </source>
</evidence>
<feature type="domain" description="FAD dependent oxidoreductase" evidence="1">
    <location>
        <begin position="46"/>
        <end position="296"/>
    </location>
</feature>
<organism evidence="2">
    <name type="scientific">Haptolina ericina</name>
    <dbReference type="NCBI Taxonomy" id="156174"/>
    <lineage>
        <taxon>Eukaryota</taxon>
        <taxon>Haptista</taxon>
        <taxon>Haptophyta</taxon>
        <taxon>Prymnesiophyceae</taxon>
        <taxon>Prymnesiales</taxon>
        <taxon>Prymnesiaceae</taxon>
        <taxon>Haptolina</taxon>
    </lineage>
</organism>
<accession>A0A7S3B1Z3</accession>